<geneLocation type="plasmid" evidence="3">
    <name>ColE1</name>
</geneLocation>
<protein>
    <submittedName>
        <fullName evidence="3">Entry exclusion protein 1 (Exc1)</fullName>
    </submittedName>
</protein>
<reference evidence="3" key="4">
    <citation type="journal article" date="1991" name="J. Bacteriol.">
        <title>Transcription and initiation of ColE1 DNA replication in Escherichia coli K-12.</title>
        <authorList>
            <person name="Inoue N."/>
            <person name="Uchida H."/>
        </authorList>
    </citation>
    <scope>NUCLEOTIDE SEQUENCE</scope>
    <source>
        <plasmid evidence="3">ColE1</plasmid>
    </source>
</reference>
<reference evidence="3" key="3">
    <citation type="journal article" date="1988" name="EMBO J.">
        <title>The arginine repressor is essential for plasmid-stabilizing site-specific recombination at the ColE1 cer locus.</title>
        <authorList>
            <person name="Stirling C.J."/>
            <person name="Szatmari G."/>
            <person name="Stewart G."/>
            <person name="Smith M.C."/>
            <person name="Sherratt D.J."/>
        </authorList>
    </citation>
    <scope>NUCLEOTIDE SEQUENCE</scope>
    <source>
        <plasmid evidence="3">ColE1</plasmid>
    </source>
</reference>
<evidence type="ECO:0000256" key="1">
    <source>
        <dbReference type="SAM" id="Coils"/>
    </source>
</evidence>
<proteinExistence type="predicted"/>
<reference evidence="3" key="1">
    <citation type="journal article" date="1981" name="Gene">
        <title>The nucleotide sequence surrounding the promoter region of colicin E1 gene.</title>
        <authorList>
            <person name="Ebina Y."/>
            <person name="Kishi F."/>
            <person name="Miki T."/>
            <person name="Kagamiyama H."/>
            <person name="Nakazawa T."/>
            <person name="Nakazawa A."/>
        </authorList>
    </citation>
    <scope>NUCLEOTIDE SEQUENCE</scope>
    <source>
        <plasmid evidence="3">ColE1</plasmid>
    </source>
</reference>
<evidence type="ECO:0000256" key="2">
    <source>
        <dbReference type="SAM" id="MobiDB-lite"/>
    </source>
</evidence>
<feature type="coiled-coil region" evidence="1">
    <location>
        <begin position="79"/>
        <end position="130"/>
    </location>
</feature>
<keyword evidence="3" id="KW-0614">Plasmid</keyword>
<name>Q51625_ECOLX</name>
<organism evidence="3">
    <name type="scientific">Escherichia coli</name>
    <dbReference type="NCBI Taxonomy" id="562"/>
    <lineage>
        <taxon>Bacteria</taxon>
        <taxon>Pseudomonadati</taxon>
        <taxon>Pseudomonadota</taxon>
        <taxon>Gammaproteobacteria</taxon>
        <taxon>Enterobacterales</taxon>
        <taxon>Enterobacteriaceae</taxon>
        <taxon>Escherichia</taxon>
    </lineage>
</organism>
<feature type="compositionally biased region" description="Basic and acidic residues" evidence="2">
    <location>
        <begin position="54"/>
        <end position="76"/>
    </location>
</feature>
<evidence type="ECO:0000313" key="3">
    <source>
        <dbReference type="EMBL" id="AAB59142.1"/>
    </source>
</evidence>
<sequence length="139" mass="16705">MAWHTLRDALKMTGRSRSQFYRDMRGGLVSYRTGRDGRREFETSELIRAYGELKQNETPERHSEGHAENPHDQQTERILRELNELKQCLTLMLEDKQAQDMDRRRQEAEREQLQNEIAQLRQALELEKKRGFWSRLFGR</sequence>
<keyword evidence="1" id="KW-0175">Coiled coil</keyword>
<reference evidence="3" key="2">
    <citation type="journal article" date="1985" name="J. Biol. Chem.">
        <title>Nucleotide sequence and gene organization of ColE1 DNA.</title>
        <authorList>
            <person name="Chan P.T."/>
            <person name="Ohmori H."/>
            <person name="Tomizawa J."/>
            <person name="Lebowitz J."/>
        </authorList>
    </citation>
    <scope>NUCLEOTIDE SEQUENCE</scope>
    <source>
        <plasmid evidence="3">ColE1</plasmid>
    </source>
</reference>
<feature type="region of interest" description="Disordered" evidence="2">
    <location>
        <begin position="50"/>
        <end position="76"/>
    </location>
</feature>
<dbReference type="AlphaFoldDB" id="Q51625"/>
<dbReference type="EMBL" id="J01566">
    <property type="protein sequence ID" value="AAB59142.1"/>
    <property type="molecule type" value="Genomic_DNA"/>
</dbReference>
<accession>Q51625</accession>